<dbReference type="EMBL" id="BJWG01000003">
    <property type="protein sequence ID" value="GEL94304.1"/>
    <property type="molecule type" value="Genomic_DNA"/>
</dbReference>
<feature type="domain" description="4'-phosphopantetheinyl transferase" evidence="3">
    <location>
        <begin position="135"/>
        <end position="184"/>
    </location>
</feature>
<dbReference type="Proteomes" id="UP000321720">
    <property type="component" value="Unassembled WGS sequence"/>
</dbReference>
<dbReference type="GO" id="GO:0019878">
    <property type="term" value="P:lysine biosynthetic process via aminoadipic acid"/>
    <property type="evidence" value="ECO:0007669"/>
    <property type="project" value="TreeGrafter"/>
</dbReference>
<dbReference type="Pfam" id="PF01648">
    <property type="entry name" value="ACPS"/>
    <property type="match status" value="1"/>
</dbReference>
<reference evidence="4 5" key="1">
    <citation type="submission" date="2019-07" db="EMBL/GenBank/DDBJ databases">
        <title>Whole genome shotgun sequence of Cellulomonas composti NBRC 100758.</title>
        <authorList>
            <person name="Hosoyama A."/>
            <person name="Uohara A."/>
            <person name="Ohji S."/>
            <person name="Ichikawa N."/>
        </authorList>
    </citation>
    <scope>NUCLEOTIDE SEQUENCE [LARGE SCALE GENOMIC DNA]</scope>
    <source>
        <strain evidence="4 5">NBRC 100758</strain>
    </source>
</reference>
<sequence>MTSEVTADDRQRSRTAVTDRPRVVVRFRPVTTGALDDAALTPAERARRDRLTDVADRAAYTAAHLLVRRCAADALGVTARGLVLRQRCPGCGGDDHGVPTIAGHDGLAVSLSHTRGYVAALAVVVGPGPDAGTPRVGVDVERAQAVPASAFSSAERHWVEASASPEHAATDLWVRKEALIKAGVGDLGAAADLCVLGDGAGPARAVAGRAVHGWCAGDVLGAWAMTGTADDSVAIC</sequence>
<dbReference type="SUPFAM" id="SSF56214">
    <property type="entry name" value="4'-phosphopantetheinyl transferase"/>
    <property type="match status" value="2"/>
</dbReference>
<dbReference type="Gene3D" id="3.90.470.20">
    <property type="entry name" value="4'-phosphopantetheinyl transferase domain"/>
    <property type="match status" value="1"/>
</dbReference>
<evidence type="ECO:0000256" key="1">
    <source>
        <dbReference type="ARBA" id="ARBA00010990"/>
    </source>
</evidence>
<dbReference type="OrthoDB" id="190168at2"/>
<evidence type="ECO:0000313" key="4">
    <source>
        <dbReference type="EMBL" id="GEL94304.1"/>
    </source>
</evidence>
<proteinExistence type="inferred from homology"/>
<dbReference type="InterPro" id="IPR037143">
    <property type="entry name" value="4-PPantetheinyl_Trfase_dom_sf"/>
</dbReference>
<protein>
    <recommendedName>
        <fullName evidence="3">4'-phosphopantetheinyl transferase domain-containing protein</fullName>
    </recommendedName>
</protein>
<dbReference type="PANTHER" id="PTHR12215:SF10">
    <property type="entry name" value="L-AMINOADIPATE-SEMIALDEHYDE DEHYDROGENASE-PHOSPHOPANTETHEINYL TRANSFERASE"/>
    <property type="match status" value="1"/>
</dbReference>
<organism evidence="4 5">
    <name type="scientific">Cellulomonas composti</name>
    <dbReference type="NCBI Taxonomy" id="266130"/>
    <lineage>
        <taxon>Bacteria</taxon>
        <taxon>Bacillati</taxon>
        <taxon>Actinomycetota</taxon>
        <taxon>Actinomycetes</taxon>
        <taxon>Micrococcales</taxon>
        <taxon>Cellulomonadaceae</taxon>
        <taxon>Cellulomonas</taxon>
    </lineage>
</organism>
<dbReference type="GO" id="GO:0005829">
    <property type="term" value="C:cytosol"/>
    <property type="evidence" value="ECO:0007669"/>
    <property type="project" value="TreeGrafter"/>
</dbReference>
<comment type="caution">
    <text evidence="4">The sequence shown here is derived from an EMBL/GenBank/DDBJ whole genome shotgun (WGS) entry which is preliminary data.</text>
</comment>
<name>A0A511J8L0_9CELL</name>
<evidence type="ECO:0000259" key="3">
    <source>
        <dbReference type="Pfam" id="PF01648"/>
    </source>
</evidence>
<dbReference type="PANTHER" id="PTHR12215">
    <property type="entry name" value="PHOSPHOPANTETHEINE TRANSFERASE"/>
    <property type="match status" value="1"/>
</dbReference>
<dbReference type="RefSeq" id="WP_146841915.1">
    <property type="nucleotide sequence ID" value="NZ_BJWG01000003.1"/>
</dbReference>
<dbReference type="GO" id="GO:0008897">
    <property type="term" value="F:holo-[acyl-carrier-protein] synthase activity"/>
    <property type="evidence" value="ECO:0007669"/>
    <property type="project" value="InterPro"/>
</dbReference>
<evidence type="ECO:0000313" key="5">
    <source>
        <dbReference type="Proteomes" id="UP000321720"/>
    </source>
</evidence>
<comment type="similarity">
    <text evidence="1">Belongs to the P-Pant transferase superfamily. Gsp/Sfp/HetI/AcpT family.</text>
</comment>
<evidence type="ECO:0000256" key="2">
    <source>
        <dbReference type="ARBA" id="ARBA00022679"/>
    </source>
</evidence>
<accession>A0A511J8L0</accession>
<dbReference type="InterPro" id="IPR008278">
    <property type="entry name" value="4-PPantetheinyl_Trfase_dom"/>
</dbReference>
<keyword evidence="5" id="KW-1185">Reference proteome</keyword>
<gene>
    <name evidence="4" type="ORF">CCO02nite_09620</name>
</gene>
<dbReference type="AlphaFoldDB" id="A0A511J8L0"/>
<dbReference type="InterPro" id="IPR050559">
    <property type="entry name" value="P-Pant_transferase_sf"/>
</dbReference>
<dbReference type="GO" id="GO:0000287">
    <property type="term" value="F:magnesium ion binding"/>
    <property type="evidence" value="ECO:0007669"/>
    <property type="project" value="InterPro"/>
</dbReference>
<keyword evidence="2" id="KW-0808">Transferase</keyword>